<dbReference type="SUPFAM" id="SSF52540">
    <property type="entry name" value="P-loop containing nucleoside triphosphate hydrolases"/>
    <property type="match status" value="1"/>
</dbReference>
<evidence type="ECO:0000313" key="3">
    <source>
        <dbReference type="Proteomes" id="UP000542353"/>
    </source>
</evidence>
<dbReference type="EMBL" id="JACHIH010000001">
    <property type="protein sequence ID" value="MBB5045480.1"/>
    <property type="molecule type" value="Genomic_DNA"/>
</dbReference>
<evidence type="ECO:0008006" key="4">
    <source>
        <dbReference type="Google" id="ProtNLM"/>
    </source>
</evidence>
<dbReference type="InterPro" id="IPR027417">
    <property type="entry name" value="P-loop_NTPase"/>
</dbReference>
<evidence type="ECO:0000256" key="1">
    <source>
        <dbReference type="SAM" id="Coils"/>
    </source>
</evidence>
<dbReference type="RefSeq" id="WP_184253317.1">
    <property type="nucleotide sequence ID" value="NZ_JACHIH010000001.1"/>
</dbReference>
<reference evidence="2 3" key="1">
    <citation type="submission" date="2020-08" db="EMBL/GenBank/DDBJ databases">
        <title>Genomic Encyclopedia of Type Strains, Phase IV (KMG-IV): sequencing the most valuable type-strain genomes for metagenomic binning, comparative biology and taxonomic classification.</title>
        <authorList>
            <person name="Goeker M."/>
        </authorList>
    </citation>
    <scope>NUCLEOTIDE SEQUENCE [LARGE SCALE GENOMIC DNA]</scope>
    <source>
        <strain evidence="2 3">DSM 12706</strain>
    </source>
</reference>
<keyword evidence="1" id="KW-0175">Coiled coil</keyword>
<accession>A0A7W7Z0B3</accession>
<keyword evidence="3" id="KW-1185">Reference proteome</keyword>
<dbReference type="Pfam" id="PF12532">
    <property type="entry name" value="DUF3732"/>
    <property type="match status" value="1"/>
</dbReference>
<dbReference type="InterPro" id="IPR022205">
    <property type="entry name" value="DUF3732"/>
</dbReference>
<dbReference type="Proteomes" id="UP000542353">
    <property type="component" value="Unassembled WGS sequence"/>
</dbReference>
<dbReference type="Gene3D" id="3.40.50.300">
    <property type="entry name" value="P-loop containing nucleotide triphosphate hydrolases"/>
    <property type="match status" value="1"/>
</dbReference>
<name>A0A7W7Z0B3_9BRAD</name>
<gene>
    <name evidence="2" type="ORF">HNR60_000209</name>
</gene>
<proteinExistence type="predicted"/>
<sequence>MQIQSVVLYSLDGRINEIPFDLGRVNILTGPSGRGKSALLSVVDYCLGASRFEVPAGVISNSVSWFALKLDFGTERLFVARRGVPVRRTASNEFFVRPNPDHETPPISDLKPNARRDDLIEKIGSLLGVGVTLLPRADGTAERQKLTFRSGLIYSFQKQNEIANPDLFFHRQSELAQTIRETLPYYLGAISPVIIEKQAELRNKRKRLREVERGLERSVSVGANRDTELLSIVAESTRLGLITPTGIPARSSAAQILESVSLGLQATLFADSQSTDDPELDLLKQINTELLNKTRERSDIKKEIEALESFDNDQNVVDRALNEQRRRLTALHLLAGDHDSKQCPVCESRLENVTPAVAEMKHSLEALNVELAMVSSDRIDVREQLSKRRAEVINLTSEIASLRREVQRLKEEEASIKSLLEQKHEVARLSGMIDMFRRLISTDDDESRVALALEKAALVTDIEELESETNLSDLRAKTATFLGGIGQQITHWAREQHLEYANGFLTFDLRGPRLVSETADETIPFSRFGSGRNWVWYHLLGHLALHEWFASNKRPVPNFLILDQPSQVYFPSANGEREEDNDWMEVRKIYEWLFDVVEKLDGQMQIIVTDHAKFENDPRFTDHLKHDWWEGGSLVPQDWLDPNLQP</sequence>
<dbReference type="AlphaFoldDB" id="A0A7W7Z0B3"/>
<organism evidence="2 3">
    <name type="scientific">Rhodopseudomonas rhenobacensis</name>
    <dbReference type="NCBI Taxonomy" id="87461"/>
    <lineage>
        <taxon>Bacteria</taxon>
        <taxon>Pseudomonadati</taxon>
        <taxon>Pseudomonadota</taxon>
        <taxon>Alphaproteobacteria</taxon>
        <taxon>Hyphomicrobiales</taxon>
        <taxon>Nitrobacteraceae</taxon>
        <taxon>Rhodopseudomonas</taxon>
    </lineage>
</organism>
<feature type="coiled-coil region" evidence="1">
    <location>
        <begin position="385"/>
        <end position="468"/>
    </location>
</feature>
<evidence type="ECO:0000313" key="2">
    <source>
        <dbReference type="EMBL" id="MBB5045480.1"/>
    </source>
</evidence>
<protein>
    <recommendedName>
        <fullName evidence="4">DUF3732 domain-containing protein</fullName>
    </recommendedName>
</protein>
<comment type="caution">
    <text evidence="2">The sequence shown here is derived from an EMBL/GenBank/DDBJ whole genome shotgun (WGS) entry which is preliminary data.</text>
</comment>